<dbReference type="STRING" id="1387353.BSF38_05093"/>
<sequence>MPGTPIRDIAHAITDLIADAHPDQSISLHLLVKAGPAAAITIALMPIDDITLSFGDAGVLCQCHGRLLQQTDAPFVEYADPEFEEKTLAIVDEGLRVHLTAMHELQANIATKMNAMNTKLSGATFAKIERLLEPRDRSGGLFARLGKWFGGASRFFFAPK</sequence>
<dbReference type="Proteomes" id="UP000186309">
    <property type="component" value="Chromosome"/>
</dbReference>
<dbReference type="KEGG" id="pbor:BSF38_05093"/>
<dbReference type="EMBL" id="CP019082">
    <property type="protein sequence ID" value="APW63521.1"/>
    <property type="molecule type" value="Genomic_DNA"/>
</dbReference>
<proteinExistence type="predicted"/>
<accession>A0A1U7CX76</accession>
<dbReference type="RefSeq" id="WP_076349855.1">
    <property type="nucleotide sequence ID" value="NZ_CP019082.1"/>
</dbReference>
<evidence type="ECO:0000313" key="2">
    <source>
        <dbReference type="Proteomes" id="UP000186309"/>
    </source>
</evidence>
<reference evidence="2" key="1">
    <citation type="submission" date="2016-12" db="EMBL/GenBank/DDBJ databases">
        <title>Comparative genomics of four Isosphaeraceae planctomycetes: a common pool of plasmids and glycoside hydrolase genes.</title>
        <authorList>
            <person name="Ivanova A."/>
        </authorList>
    </citation>
    <scope>NUCLEOTIDE SEQUENCE [LARGE SCALE GENOMIC DNA]</scope>
    <source>
        <strain evidence="2">PX4</strain>
    </source>
</reference>
<evidence type="ECO:0000313" key="1">
    <source>
        <dbReference type="EMBL" id="APW63521.1"/>
    </source>
</evidence>
<name>A0A1U7CX76_9BACT</name>
<organism evidence="1 2">
    <name type="scientific">Paludisphaera borealis</name>
    <dbReference type="NCBI Taxonomy" id="1387353"/>
    <lineage>
        <taxon>Bacteria</taxon>
        <taxon>Pseudomonadati</taxon>
        <taxon>Planctomycetota</taxon>
        <taxon>Planctomycetia</taxon>
        <taxon>Isosphaerales</taxon>
        <taxon>Isosphaeraceae</taxon>
        <taxon>Paludisphaera</taxon>
    </lineage>
</organism>
<protein>
    <submittedName>
        <fullName evidence="1">Uncharacterized protein</fullName>
    </submittedName>
</protein>
<keyword evidence="2" id="KW-1185">Reference proteome</keyword>
<gene>
    <name evidence="1" type="ORF">BSF38_05093</name>
</gene>
<dbReference type="AlphaFoldDB" id="A0A1U7CX76"/>